<dbReference type="EMBL" id="JAIQCV010000012">
    <property type="protein sequence ID" value="KAH1039260.1"/>
    <property type="molecule type" value="Genomic_DNA"/>
</dbReference>
<dbReference type="Proteomes" id="UP000828251">
    <property type="component" value="Unassembled WGS sequence"/>
</dbReference>
<accession>A0A9D3UF15</accession>
<organism evidence="2 3">
    <name type="scientific">Gossypium stocksii</name>
    <dbReference type="NCBI Taxonomy" id="47602"/>
    <lineage>
        <taxon>Eukaryota</taxon>
        <taxon>Viridiplantae</taxon>
        <taxon>Streptophyta</taxon>
        <taxon>Embryophyta</taxon>
        <taxon>Tracheophyta</taxon>
        <taxon>Spermatophyta</taxon>
        <taxon>Magnoliopsida</taxon>
        <taxon>eudicotyledons</taxon>
        <taxon>Gunneridae</taxon>
        <taxon>Pentapetalae</taxon>
        <taxon>rosids</taxon>
        <taxon>malvids</taxon>
        <taxon>Malvales</taxon>
        <taxon>Malvaceae</taxon>
        <taxon>Malvoideae</taxon>
        <taxon>Gossypium</taxon>
    </lineage>
</organism>
<feature type="region of interest" description="Disordered" evidence="1">
    <location>
        <begin position="1"/>
        <end position="28"/>
    </location>
</feature>
<name>A0A9D3UF15_9ROSI</name>
<evidence type="ECO:0000313" key="2">
    <source>
        <dbReference type="EMBL" id="KAH1039260.1"/>
    </source>
</evidence>
<keyword evidence="3" id="KW-1185">Reference proteome</keyword>
<comment type="caution">
    <text evidence="2">The sequence shown here is derived from an EMBL/GenBank/DDBJ whole genome shotgun (WGS) entry which is preliminary data.</text>
</comment>
<evidence type="ECO:0000313" key="3">
    <source>
        <dbReference type="Proteomes" id="UP000828251"/>
    </source>
</evidence>
<reference evidence="2 3" key="1">
    <citation type="journal article" date="2021" name="Plant Biotechnol. J.">
        <title>Multi-omics assisted identification of the key and species-specific regulatory components of drought-tolerant mechanisms in Gossypium stocksii.</title>
        <authorList>
            <person name="Yu D."/>
            <person name="Ke L."/>
            <person name="Zhang D."/>
            <person name="Wu Y."/>
            <person name="Sun Y."/>
            <person name="Mei J."/>
            <person name="Sun J."/>
            <person name="Sun Y."/>
        </authorList>
    </citation>
    <scope>NUCLEOTIDE SEQUENCE [LARGE SCALE GENOMIC DNA]</scope>
    <source>
        <strain evidence="3">cv. E1</strain>
        <tissue evidence="2">Leaf</tissue>
    </source>
</reference>
<dbReference type="AlphaFoldDB" id="A0A9D3UF15"/>
<gene>
    <name evidence="2" type="ORF">J1N35_041003</name>
</gene>
<proteinExistence type="predicted"/>
<sequence>MTRGKNTPTMKGAETSKIGKGKTKAESKGTNLTVETLLLCKMKDIEKLANSISNKQIRLFATIEDMDRSKNLFYTYTRAYNNSIVVALRQLSLTSLPEFLVFPPII</sequence>
<evidence type="ECO:0000256" key="1">
    <source>
        <dbReference type="SAM" id="MobiDB-lite"/>
    </source>
</evidence>
<protein>
    <submittedName>
        <fullName evidence="2">Uncharacterized protein</fullName>
    </submittedName>
</protein>